<evidence type="ECO:0000313" key="2">
    <source>
        <dbReference type="Proteomes" id="UP001595705"/>
    </source>
</evidence>
<dbReference type="Pfam" id="PF11218">
    <property type="entry name" value="DUF3011"/>
    <property type="match status" value="2"/>
</dbReference>
<evidence type="ECO:0000313" key="1">
    <source>
        <dbReference type="EMBL" id="MFC3715427.1"/>
    </source>
</evidence>
<organism evidence="1 2">
    <name type="scientific">Luteimonas soli</name>
    <dbReference type="NCBI Taxonomy" id="1648966"/>
    <lineage>
        <taxon>Bacteria</taxon>
        <taxon>Pseudomonadati</taxon>
        <taxon>Pseudomonadota</taxon>
        <taxon>Gammaproteobacteria</taxon>
        <taxon>Lysobacterales</taxon>
        <taxon>Lysobacteraceae</taxon>
        <taxon>Luteimonas</taxon>
    </lineage>
</organism>
<dbReference type="Proteomes" id="UP001595705">
    <property type="component" value="Unassembled WGS sequence"/>
</dbReference>
<sequence>MKIAIGFVIALATACLAGCVGYGYPGDYGYGGYPDGGYPGDRHPGSNYPGNDYGNSTVRCESEKLRTRHCNIDTRGGVRLTRRLSDASCVQGRSWGYDSRGVWVSNGCRAEFVSGGGGYRPGHGNRPGGDYGQTLRCESNDRRQRRCNASVRRGVDIIRQLSKTRCVQGQNWGWDRGGIWVRGGCRAEFRVY</sequence>
<accession>A0ABV7XJ89</accession>
<dbReference type="PROSITE" id="PS51257">
    <property type="entry name" value="PROKAR_LIPOPROTEIN"/>
    <property type="match status" value="1"/>
</dbReference>
<keyword evidence="2" id="KW-1185">Reference proteome</keyword>
<gene>
    <name evidence="1" type="ORF">ACFONC_04605</name>
</gene>
<reference evidence="2" key="1">
    <citation type="journal article" date="2019" name="Int. J. Syst. Evol. Microbiol.">
        <title>The Global Catalogue of Microorganisms (GCM) 10K type strain sequencing project: providing services to taxonomists for standard genome sequencing and annotation.</title>
        <authorList>
            <consortium name="The Broad Institute Genomics Platform"/>
            <consortium name="The Broad Institute Genome Sequencing Center for Infectious Disease"/>
            <person name="Wu L."/>
            <person name="Ma J."/>
        </authorList>
    </citation>
    <scope>NUCLEOTIDE SEQUENCE [LARGE SCALE GENOMIC DNA]</scope>
    <source>
        <strain evidence="2">KCTC 42441</strain>
    </source>
</reference>
<name>A0ABV7XJ89_9GAMM</name>
<protein>
    <submittedName>
        <fullName evidence="1">DUF3011 domain-containing protein</fullName>
    </submittedName>
</protein>
<dbReference type="InterPro" id="IPR021381">
    <property type="entry name" value="DUF3011"/>
</dbReference>
<comment type="caution">
    <text evidence="1">The sequence shown here is derived from an EMBL/GenBank/DDBJ whole genome shotgun (WGS) entry which is preliminary data.</text>
</comment>
<dbReference type="EMBL" id="JBHRYA010000003">
    <property type="protein sequence ID" value="MFC3715427.1"/>
    <property type="molecule type" value="Genomic_DNA"/>
</dbReference>
<proteinExistence type="predicted"/>
<dbReference type="RefSeq" id="WP_386742543.1">
    <property type="nucleotide sequence ID" value="NZ_JBHRYA010000003.1"/>
</dbReference>